<feature type="compositionally biased region" description="Basic and acidic residues" evidence="1">
    <location>
        <begin position="46"/>
        <end position="56"/>
    </location>
</feature>
<dbReference type="AlphaFoldDB" id="A0AAV9RZ75"/>
<dbReference type="EMBL" id="JAHHUM010001170">
    <property type="protein sequence ID" value="KAK5614215.1"/>
    <property type="molecule type" value="Genomic_DNA"/>
</dbReference>
<sequence>MYCTPDKISRINTPIKLGSSDVNQIASLLYPPALPASGSSSSAPPCRERETGRESWRPPPHLTTPTLQALSQRPHPPTPSERGHRATGLHSRREDRSGIPALFRPQSGP</sequence>
<keyword evidence="3" id="KW-1185">Reference proteome</keyword>
<feature type="compositionally biased region" description="Low complexity" evidence="1">
    <location>
        <begin position="31"/>
        <end position="45"/>
    </location>
</feature>
<accession>A0AAV9RZ75</accession>
<proteinExistence type="predicted"/>
<protein>
    <submittedName>
        <fullName evidence="2">Uncharacterized protein</fullName>
    </submittedName>
</protein>
<organism evidence="2 3">
    <name type="scientific">Crenichthys baileyi</name>
    <name type="common">White River springfish</name>
    <dbReference type="NCBI Taxonomy" id="28760"/>
    <lineage>
        <taxon>Eukaryota</taxon>
        <taxon>Metazoa</taxon>
        <taxon>Chordata</taxon>
        <taxon>Craniata</taxon>
        <taxon>Vertebrata</taxon>
        <taxon>Euteleostomi</taxon>
        <taxon>Actinopterygii</taxon>
        <taxon>Neopterygii</taxon>
        <taxon>Teleostei</taxon>
        <taxon>Neoteleostei</taxon>
        <taxon>Acanthomorphata</taxon>
        <taxon>Ovalentaria</taxon>
        <taxon>Atherinomorphae</taxon>
        <taxon>Cyprinodontiformes</taxon>
        <taxon>Goodeidae</taxon>
        <taxon>Crenichthys</taxon>
    </lineage>
</organism>
<name>A0AAV9RZ75_9TELE</name>
<evidence type="ECO:0000313" key="2">
    <source>
        <dbReference type="EMBL" id="KAK5614215.1"/>
    </source>
</evidence>
<reference evidence="2 3" key="1">
    <citation type="submission" date="2021-06" db="EMBL/GenBank/DDBJ databases">
        <authorList>
            <person name="Palmer J.M."/>
        </authorList>
    </citation>
    <scope>NUCLEOTIDE SEQUENCE [LARGE SCALE GENOMIC DNA]</scope>
    <source>
        <strain evidence="2 3">MEX-2019</strain>
        <tissue evidence="2">Muscle</tissue>
    </source>
</reference>
<evidence type="ECO:0000313" key="3">
    <source>
        <dbReference type="Proteomes" id="UP001311232"/>
    </source>
</evidence>
<dbReference type="Proteomes" id="UP001311232">
    <property type="component" value="Unassembled WGS sequence"/>
</dbReference>
<gene>
    <name evidence="2" type="ORF">CRENBAI_007874</name>
</gene>
<evidence type="ECO:0000256" key="1">
    <source>
        <dbReference type="SAM" id="MobiDB-lite"/>
    </source>
</evidence>
<feature type="region of interest" description="Disordered" evidence="1">
    <location>
        <begin position="31"/>
        <end position="109"/>
    </location>
</feature>
<comment type="caution">
    <text evidence="2">The sequence shown here is derived from an EMBL/GenBank/DDBJ whole genome shotgun (WGS) entry which is preliminary data.</text>
</comment>